<dbReference type="Pfam" id="PF26350">
    <property type="entry name" value="DUF8090"/>
    <property type="match status" value="1"/>
</dbReference>
<dbReference type="InterPro" id="IPR021835">
    <property type="entry name" value="DUF3427"/>
</dbReference>
<dbReference type="SMART" id="SM00487">
    <property type="entry name" value="DEXDc"/>
    <property type="match status" value="1"/>
</dbReference>
<gene>
    <name evidence="3" type="ORF">FC40_GL000479</name>
</gene>
<comment type="caution">
    <text evidence="3">The sequence shown here is derived from an EMBL/GenBank/DDBJ whole genome shotgun (WGS) entry which is preliminary data.</text>
</comment>
<dbReference type="PROSITE" id="PS51192">
    <property type="entry name" value="HELICASE_ATP_BIND_1"/>
    <property type="match status" value="1"/>
</dbReference>
<dbReference type="RefSeq" id="WP_025022297.1">
    <property type="nucleotide sequence ID" value="NZ_AZGD01000087.1"/>
</dbReference>
<dbReference type="CDD" id="cd18799">
    <property type="entry name" value="SF2_C_EcoAI-like"/>
    <property type="match status" value="1"/>
</dbReference>
<keyword evidence="3" id="KW-0547">Nucleotide-binding</keyword>
<accession>A0A0R1WNE8</accession>
<dbReference type="SUPFAM" id="SSF52540">
    <property type="entry name" value="P-loop containing nucleoside triphosphate hydrolases"/>
    <property type="match status" value="1"/>
</dbReference>
<dbReference type="eggNOG" id="COG3886">
    <property type="taxonomic scope" value="Bacteria"/>
</dbReference>
<keyword evidence="3" id="KW-0378">Hydrolase</keyword>
<dbReference type="SUPFAM" id="SSF56024">
    <property type="entry name" value="Phospholipase D/nuclease"/>
    <property type="match status" value="1"/>
</dbReference>
<feature type="domain" description="Helicase C-terminal" evidence="2">
    <location>
        <begin position="468"/>
        <end position="620"/>
    </location>
</feature>
<dbReference type="GO" id="GO:0003677">
    <property type="term" value="F:DNA binding"/>
    <property type="evidence" value="ECO:0007669"/>
    <property type="project" value="InterPro"/>
</dbReference>
<dbReference type="PANTHER" id="PTHR47396:SF1">
    <property type="entry name" value="ATP-DEPENDENT HELICASE IRC3-RELATED"/>
    <property type="match status" value="1"/>
</dbReference>
<proteinExistence type="predicted"/>
<dbReference type="PANTHER" id="PTHR47396">
    <property type="entry name" value="TYPE I RESTRICTION ENZYME ECOKI R PROTEIN"/>
    <property type="match status" value="1"/>
</dbReference>
<protein>
    <submittedName>
        <fullName evidence="3">Phage related helicase</fullName>
    </submittedName>
</protein>
<dbReference type="Pfam" id="PF00271">
    <property type="entry name" value="Helicase_C"/>
    <property type="match status" value="1"/>
</dbReference>
<evidence type="ECO:0000313" key="3">
    <source>
        <dbReference type="EMBL" id="KRM19185.1"/>
    </source>
</evidence>
<evidence type="ECO:0000259" key="1">
    <source>
        <dbReference type="PROSITE" id="PS51192"/>
    </source>
</evidence>
<dbReference type="Pfam" id="PF11907">
    <property type="entry name" value="DUF3427"/>
    <property type="match status" value="1"/>
</dbReference>
<dbReference type="Pfam" id="PF13091">
    <property type="entry name" value="PLDc_2"/>
    <property type="match status" value="1"/>
</dbReference>
<sequence>MTSKLEDNLTNTVLSNYIDKDKYIADGNLSAQLVANTSSKSNVYRTLKAELQVAKSFIFAVAFVTQGGLGQLKTVLKDLEKKGVKGRILTSTYLYFNKPEVFRDLMKLENVEVRVFERKIGSKTVPFHAKGYLFEHQEGYQSMIIGSSNLTDTAIISNYEWNLRVTSLENGDITQAISEKIEAEWQEATPLTNSWIENYKVDFAKNATVRVKLSDYKKQTNPDAAEDFETNVAEEASKYRVKDKKSKEINPNRMQDKALRRLFALRGTGANKGLIISATGTGKTYLGAFDVREFAPDRFLFVAHQEQILRKSLESFYQVIGGNKQDYGIFSGTTKEGLDKKYVFATVQTLSKDENLELFGKKAFDYILFDEAHHLGAPSQQKVFNYFEPKFILGMTATPERTDDFNVYELFDYNIAYEIRLQDALNEDMLTPFHYYGIEDYEIDGQVIDDNTQLERLVAPDRVKYIIKQTEYYGYSGETLHGLIFCSRKEEAYDLAKELTKQGFKAKALTGDHTMQERQAVISELERGEIQYIVTVDIFNEGIDIPCVNQVVMLRNTKSSIVFIQQLGRGLRLSDNKEFVTVIDFIGNYENNYLIPIALTGDKSHSKDNARDTVDLEPLYGLSSINFTEVAKERIYRSINNTNLSEMKKIRDEYVAIKNRLGRIPMMFDLQKESIDASVIANKFKDYAAFLLKMKEKIPSIDDYTTKVLRFMTIELANGIRKHELLLLKALSEDSGTISEEKYRDLLEANNCYLDDEVLYSVDQMLSLEFFAGKTSPNKEGYGNNALVLHSKGKYRLNEPLKQMLADDFAKKLFVDAIETGLLKAEGFKSDRQFTIGKRYSRRDVCRLLNWEKNITAQNIGGYFINSTNQTCPIFITYQKSEDISETINYEDEFKNRNILHWYSKNKRKIEGAEMQKFLDGVAEGDQKLTMHLFVKKSDDEGSDFFYLGTCKVVDGTVKQEYRQIQEEKPDPIVSMDLRLDAPVEMDRYLSLTRTVVSAAN</sequence>
<dbReference type="OrthoDB" id="9802848at2"/>
<dbReference type="InterPro" id="IPR058403">
    <property type="entry name" value="DUF8090"/>
</dbReference>
<dbReference type="STRING" id="1423755.FC40_GL000479"/>
<dbReference type="PATRIC" id="fig|1423755.3.peg.532"/>
<organism evidence="3 4">
    <name type="scientific">Ligilactobacillus hayakitensis DSM 18933 = JCM 14209</name>
    <dbReference type="NCBI Taxonomy" id="1423755"/>
    <lineage>
        <taxon>Bacteria</taxon>
        <taxon>Bacillati</taxon>
        <taxon>Bacillota</taxon>
        <taxon>Bacilli</taxon>
        <taxon>Lactobacillales</taxon>
        <taxon>Lactobacillaceae</taxon>
        <taxon>Ligilactobacillus</taxon>
    </lineage>
</organism>
<dbReference type="GO" id="GO:0004386">
    <property type="term" value="F:helicase activity"/>
    <property type="evidence" value="ECO:0007669"/>
    <property type="project" value="UniProtKB-KW"/>
</dbReference>
<dbReference type="InterPro" id="IPR025202">
    <property type="entry name" value="PLD-like_dom"/>
</dbReference>
<evidence type="ECO:0000259" key="2">
    <source>
        <dbReference type="PROSITE" id="PS51194"/>
    </source>
</evidence>
<reference evidence="3 4" key="1">
    <citation type="journal article" date="2015" name="Genome Announc.">
        <title>Expanding the biotechnology potential of lactobacilli through comparative genomics of 213 strains and associated genera.</title>
        <authorList>
            <person name="Sun Z."/>
            <person name="Harris H.M."/>
            <person name="McCann A."/>
            <person name="Guo C."/>
            <person name="Argimon S."/>
            <person name="Zhang W."/>
            <person name="Yang X."/>
            <person name="Jeffery I.B."/>
            <person name="Cooney J.C."/>
            <person name="Kagawa T.F."/>
            <person name="Liu W."/>
            <person name="Song Y."/>
            <person name="Salvetti E."/>
            <person name="Wrobel A."/>
            <person name="Rasinkangas P."/>
            <person name="Parkhill J."/>
            <person name="Rea M.C."/>
            <person name="O'Sullivan O."/>
            <person name="Ritari J."/>
            <person name="Douillard F.P."/>
            <person name="Paul Ross R."/>
            <person name="Yang R."/>
            <person name="Briner A.E."/>
            <person name="Felis G.E."/>
            <person name="de Vos W.M."/>
            <person name="Barrangou R."/>
            <person name="Klaenhammer T.R."/>
            <person name="Caufield P.W."/>
            <person name="Cui Y."/>
            <person name="Zhang H."/>
            <person name="O'Toole P.W."/>
        </authorList>
    </citation>
    <scope>NUCLEOTIDE SEQUENCE [LARGE SCALE GENOMIC DNA]</scope>
    <source>
        <strain evidence="3 4">DSM 18933</strain>
    </source>
</reference>
<feature type="domain" description="Helicase ATP-binding" evidence="1">
    <location>
        <begin position="264"/>
        <end position="417"/>
    </location>
</feature>
<dbReference type="CDD" id="cd18032">
    <property type="entry name" value="DEXHc_RE_I_III_res"/>
    <property type="match status" value="1"/>
</dbReference>
<dbReference type="SMART" id="SM00490">
    <property type="entry name" value="HELICc"/>
    <property type="match status" value="1"/>
</dbReference>
<name>A0A0R1WNE8_9LACO</name>
<dbReference type="InterPro" id="IPR014001">
    <property type="entry name" value="Helicase_ATP-bd"/>
</dbReference>
<dbReference type="GO" id="GO:0005829">
    <property type="term" value="C:cytosol"/>
    <property type="evidence" value="ECO:0007669"/>
    <property type="project" value="TreeGrafter"/>
</dbReference>
<keyword evidence="3" id="KW-0347">Helicase</keyword>
<dbReference type="EMBL" id="AZGD01000087">
    <property type="protein sequence ID" value="KRM19185.1"/>
    <property type="molecule type" value="Genomic_DNA"/>
</dbReference>
<dbReference type="Proteomes" id="UP000051054">
    <property type="component" value="Unassembled WGS sequence"/>
</dbReference>
<dbReference type="AlphaFoldDB" id="A0A0R1WNE8"/>
<keyword evidence="3" id="KW-0067">ATP-binding</keyword>
<dbReference type="CDD" id="cd09204">
    <property type="entry name" value="PLDc_N_DEXD_b2"/>
    <property type="match status" value="1"/>
</dbReference>
<dbReference type="Gene3D" id="3.30.870.10">
    <property type="entry name" value="Endonuclease Chain A"/>
    <property type="match status" value="1"/>
</dbReference>
<dbReference type="GO" id="GO:0005524">
    <property type="term" value="F:ATP binding"/>
    <property type="evidence" value="ECO:0007669"/>
    <property type="project" value="InterPro"/>
</dbReference>
<dbReference type="PROSITE" id="PS51194">
    <property type="entry name" value="HELICASE_CTER"/>
    <property type="match status" value="1"/>
</dbReference>
<dbReference type="InterPro" id="IPR027417">
    <property type="entry name" value="P-loop_NTPase"/>
</dbReference>
<dbReference type="InterPro" id="IPR050742">
    <property type="entry name" value="Helicase_Restrict-Modif_Enz"/>
</dbReference>
<dbReference type="Gene3D" id="3.40.50.300">
    <property type="entry name" value="P-loop containing nucleotide triphosphate hydrolases"/>
    <property type="match status" value="2"/>
</dbReference>
<dbReference type="Pfam" id="PF04851">
    <property type="entry name" value="ResIII"/>
    <property type="match status" value="1"/>
</dbReference>
<dbReference type="eggNOG" id="COG1061">
    <property type="taxonomic scope" value="Bacteria"/>
</dbReference>
<dbReference type="InterPro" id="IPR006935">
    <property type="entry name" value="Helicase/UvrB_N"/>
</dbReference>
<keyword evidence="4" id="KW-1185">Reference proteome</keyword>
<dbReference type="InterPro" id="IPR001650">
    <property type="entry name" value="Helicase_C-like"/>
</dbReference>
<dbReference type="GO" id="GO:0016787">
    <property type="term" value="F:hydrolase activity"/>
    <property type="evidence" value="ECO:0007669"/>
    <property type="project" value="InterPro"/>
</dbReference>
<evidence type="ECO:0000313" key="4">
    <source>
        <dbReference type="Proteomes" id="UP000051054"/>
    </source>
</evidence>